<dbReference type="EMBL" id="CM045771">
    <property type="protein sequence ID" value="KAI7989156.1"/>
    <property type="molecule type" value="Genomic_DNA"/>
</dbReference>
<reference evidence="1 2" key="1">
    <citation type="journal article" date="2022" name="Plant J.">
        <title>Chromosome-level genome of Camellia lanceoleosa provides a valuable resource for understanding genome evolution and self-incompatibility.</title>
        <authorList>
            <person name="Gong W."/>
            <person name="Xiao S."/>
            <person name="Wang L."/>
            <person name="Liao Z."/>
            <person name="Chang Y."/>
            <person name="Mo W."/>
            <person name="Hu G."/>
            <person name="Li W."/>
            <person name="Zhao G."/>
            <person name="Zhu H."/>
            <person name="Hu X."/>
            <person name="Ji K."/>
            <person name="Xiang X."/>
            <person name="Song Q."/>
            <person name="Yuan D."/>
            <person name="Jin S."/>
            <person name="Zhang L."/>
        </authorList>
    </citation>
    <scope>NUCLEOTIDE SEQUENCE [LARGE SCALE GENOMIC DNA]</scope>
    <source>
        <strain evidence="1">SQ_2022a</strain>
    </source>
</reference>
<evidence type="ECO:0000313" key="1">
    <source>
        <dbReference type="EMBL" id="KAI7989156.1"/>
    </source>
</evidence>
<accession>A0ACC0FK38</accession>
<comment type="caution">
    <text evidence="1">The sequence shown here is derived from an EMBL/GenBank/DDBJ whole genome shotgun (WGS) entry which is preliminary data.</text>
</comment>
<protein>
    <submittedName>
        <fullName evidence="1">WRKY transcription factor 40</fullName>
    </submittedName>
</protein>
<proteinExistence type="predicted"/>
<evidence type="ECO:0000313" key="2">
    <source>
        <dbReference type="Proteomes" id="UP001060215"/>
    </source>
</evidence>
<sequence length="292" mass="32366">MESRMDYTSLNLNLNINPQDNIDETTESVLMEKLNKMSSENKKLTEMLFLICENYNALQGHVVDLMQKDSENNNHQSTKSKKRQCEGGENSGGANNESSSCSDGGSCKRPREIKTSVSRVCVKVDSSDTSLIVKDGYQWRKYGQKVTRDNPSPRAYYKCSYAPSCPVKKKVQRSVQDPSIVVATYEGDHNHIHPCQAEVALGLNHFVSPTMITSESPTTTPNPNPMIIDSTQLGLFGNANKSIPEIDLPAFQNLLVEKMANSLTKNHSFTTALAAAISTKILDIEGWENRSV</sequence>
<name>A0ACC0FK38_9ERIC</name>
<keyword evidence="2" id="KW-1185">Reference proteome</keyword>
<organism evidence="1 2">
    <name type="scientific">Camellia lanceoleosa</name>
    <dbReference type="NCBI Taxonomy" id="1840588"/>
    <lineage>
        <taxon>Eukaryota</taxon>
        <taxon>Viridiplantae</taxon>
        <taxon>Streptophyta</taxon>
        <taxon>Embryophyta</taxon>
        <taxon>Tracheophyta</taxon>
        <taxon>Spermatophyta</taxon>
        <taxon>Magnoliopsida</taxon>
        <taxon>eudicotyledons</taxon>
        <taxon>Gunneridae</taxon>
        <taxon>Pentapetalae</taxon>
        <taxon>asterids</taxon>
        <taxon>Ericales</taxon>
        <taxon>Theaceae</taxon>
        <taxon>Camellia</taxon>
    </lineage>
</organism>
<gene>
    <name evidence="1" type="ORF">LOK49_LG13G02744</name>
</gene>
<dbReference type="Proteomes" id="UP001060215">
    <property type="component" value="Chromosome 14"/>
</dbReference>